<evidence type="ECO:0000256" key="1">
    <source>
        <dbReference type="SAM" id="Phobius"/>
    </source>
</evidence>
<dbReference type="Pfam" id="PF14584">
    <property type="entry name" value="DUF4446"/>
    <property type="match status" value="1"/>
</dbReference>
<evidence type="ECO:0008006" key="4">
    <source>
        <dbReference type="Google" id="ProtNLM"/>
    </source>
</evidence>
<keyword evidence="1" id="KW-1133">Transmembrane helix</keyword>
<dbReference type="AlphaFoldDB" id="A0A1G2U080"/>
<proteinExistence type="predicted"/>
<gene>
    <name evidence="2" type="ORF">A3B14_00670</name>
</gene>
<feature type="transmembrane region" description="Helical" evidence="1">
    <location>
        <begin position="13"/>
        <end position="32"/>
    </location>
</feature>
<comment type="caution">
    <text evidence="2">The sequence shown here is derived from an EMBL/GenBank/DDBJ whole genome shotgun (WGS) entry which is preliminary data.</text>
</comment>
<protein>
    <recommendedName>
        <fullName evidence="4">DUF4446 domain-containing protein</fullName>
    </recommendedName>
</protein>
<reference evidence="2 3" key="1">
    <citation type="journal article" date="2016" name="Nat. Commun.">
        <title>Thousands of microbial genomes shed light on interconnected biogeochemical processes in an aquifer system.</title>
        <authorList>
            <person name="Anantharaman K."/>
            <person name="Brown C.T."/>
            <person name="Hug L.A."/>
            <person name="Sharon I."/>
            <person name="Castelle C.J."/>
            <person name="Probst A.J."/>
            <person name="Thomas B.C."/>
            <person name="Singh A."/>
            <person name="Wilkins M.J."/>
            <person name="Karaoz U."/>
            <person name="Brodie E.L."/>
            <person name="Williams K.H."/>
            <person name="Hubbard S.S."/>
            <person name="Banfield J.F."/>
        </authorList>
    </citation>
    <scope>NUCLEOTIDE SEQUENCE [LARGE SCALE GENOMIC DNA]</scope>
</reference>
<accession>A0A1G2U080</accession>
<dbReference type="Proteomes" id="UP000176800">
    <property type="component" value="Unassembled WGS sequence"/>
</dbReference>
<name>A0A1G2U080_9BACT</name>
<dbReference type="InterPro" id="IPR027981">
    <property type="entry name" value="DUF4446"/>
</dbReference>
<keyword evidence="1" id="KW-0812">Transmembrane</keyword>
<organism evidence="2 3">
    <name type="scientific">Candidatus Zambryskibacteria bacterium RIFCSPLOWO2_01_FULL_45_21</name>
    <dbReference type="NCBI Taxonomy" id="1802761"/>
    <lineage>
        <taxon>Bacteria</taxon>
        <taxon>Candidatus Zambryskiibacteriota</taxon>
    </lineage>
</organism>
<evidence type="ECO:0000313" key="2">
    <source>
        <dbReference type="EMBL" id="OHB02946.1"/>
    </source>
</evidence>
<sequence length="166" mass="18881">MLPFSIPELNTEMVLFALMAIIILLVIWLIVLEIRLNRLLLGKDARSLENTITWVRDTLSEMLKFRDESVGYWRNVEARLKRSVQSIETVRFNPFKGTGDGGNQSFSTAFLNEKGDGVVISSLHSRDRVSVFSKPVKKFGSEFEMTQEEKGVIEQAKESVSIPQDK</sequence>
<dbReference type="EMBL" id="MHWE01000024">
    <property type="protein sequence ID" value="OHB02946.1"/>
    <property type="molecule type" value="Genomic_DNA"/>
</dbReference>
<evidence type="ECO:0000313" key="3">
    <source>
        <dbReference type="Proteomes" id="UP000176800"/>
    </source>
</evidence>
<keyword evidence="1" id="KW-0472">Membrane</keyword>